<dbReference type="Proteomes" id="UP000729733">
    <property type="component" value="Unassembled WGS sequence"/>
</dbReference>
<dbReference type="InterPro" id="IPR012902">
    <property type="entry name" value="N_methyl_site"/>
</dbReference>
<evidence type="ECO:0000313" key="3">
    <source>
        <dbReference type="Proteomes" id="UP000729733"/>
    </source>
</evidence>
<dbReference type="PROSITE" id="PS00409">
    <property type="entry name" value="PROKAR_NTER_METHYL"/>
    <property type="match status" value="1"/>
</dbReference>
<keyword evidence="1" id="KW-0472">Membrane</keyword>
<dbReference type="Pfam" id="PF07963">
    <property type="entry name" value="N_methyl"/>
    <property type="match status" value="1"/>
</dbReference>
<comment type="caution">
    <text evidence="2">The sequence shown here is derived from an EMBL/GenBank/DDBJ whole genome shotgun (WGS) entry which is preliminary data.</text>
</comment>
<accession>A0A964BSC0</accession>
<sequence length="170" mass="18379">MFTNSQKKSDRGFTLVELAIVSVIIGIIAALATPNVLGLLNRYRVNQSLSTLVGGIKETQRQAMFRGISCRINIGVNTNTLTGNPNNCLLQNRQIRDEIQIRTNIPGATPNISFSHKGNTTKMGTIVLSSENTDLQKCFVIALGTGITRIGTYTGSNTGSVSATYCQRID</sequence>
<dbReference type="EMBL" id="JADWDC010000031">
    <property type="protein sequence ID" value="MCC0177922.1"/>
    <property type="molecule type" value="Genomic_DNA"/>
</dbReference>
<dbReference type="Gene3D" id="3.30.700.10">
    <property type="entry name" value="Glycoprotein, Type 4 Pilin"/>
    <property type="match status" value="1"/>
</dbReference>
<dbReference type="InterPro" id="IPR045584">
    <property type="entry name" value="Pilin-like"/>
</dbReference>
<reference evidence="2" key="1">
    <citation type="journal article" date="2021" name="Antonie Van Leeuwenhoek">
        <title>Draft genome and description of Waterburya agarophytonicola gen. nov. sp. nov. (Pleurocapsales, Cyanobacteria): a seaweed symbiont.</title>
        <authorList>
            <person name="Bonthond G."/>
            <person name="Shalygin S."/>
            <person name="Bayer T."/>
            <person name="Weinberger F."/>
        </authorList>
    </citation>
    <scope>NUCLEOTIDE SEQUENCE</scope>
    <source>
        <strain evidence="2">KI4</strain>
    </source>
</reference>
<dbReference type="NCBIfam" id="TIGR02532">
    <property type="entry name" value="IV_pilin_GFxxxE"/>
    <property type="match status" value="1"/>
</dbReference>
<evidence type="ECO:0000313" key="2">
    <source>
        <dbReference type="EMBL" id="MCC0177922.1"/>
    </source>
</evidence>
<evidence type="ECO:0000256" key="1">
    <source>
        <dbReference type="SAM" id="Phobius"/>
    </source>
</evidence>
<keyword evidence="1" id="KW-1133">Transmembrane helix</keyword>
<proteinExistence type="predicted"/>
<organism evidence="2 3">
    <name type="scientific">Waterburya agarophytonicola KI4</name>
    <dbReference type="NCBI Taxonomy" id="2874699"/>
    <lineage>
        <taxon>Bacteria</taxon>
        <taxon>Bacillati</taxon>
        <taxon>Cyanobacteriota</taxon>
        <taxon>Cyanophyceae</taxon>
        <taxon>Pleurocapsales</taxon>
        <taxon>Hyellaceae</taxon>
        <taxon>Waterburya</taxon>
        <taxon>Waterburya agarophytonicola</taxon>
    </lineage>
</organism>
<gene>
    <name evidence="2" type="ORF">I4641_13130</name>
</gene>
<feature type="transmembrane region" description="Helical" evidence="1">
    <location>
        <begin position="12"/>
        <end position="32"/>
    </location>
</feature>
<keyword evidence="1" id="KW-0812">Transmembrane</keyword>
<protein>
    <submittedName>
        <fullName evidence="2">Prepilin-type N-terminal cleavage/methylation domain-containing protein</fullName>
    </submittedName>
</protein>
<name>A0A964BSC0_9CYAN</name>
<dbReference type="AlphaFoldDB" id="A0A964BSC0"/>
<dbReference type="RefSeq" id="WP_229640989.1">
    <property type="nucleotide sequence ID" value="NZ_JADWDC010000031.1"/>
</dbReference>
<dbReference type="SUPFAM" id="SSF54523">
    <property type="entry name" value="Pili subunits"/>
    <property type="match status" value="1"/>
</dbReference>
<keyword evidence="3" id="KW-1185">Reference proteome</keyword>